<dbReference type="PANTHER" id="PTHR31793">
    <property type="entry name" value="4-HYDROXYBENZOYL-COA THIOESTERASE FAMILY MEMBER"/>
    <property type="match status" value="1"/>
</dbReference>
<reference evidence="2" key="1">
    <citation type="submission" date="2017-08" db="EMBL/GenBank/DDBJ databases">
        <title>A dynamic microbial community with high functional redundancy inhabits the cold, oxic subseafloor aquifer.</title>
        <authorList>
            <person name="Tully B.J."/>
            <person name="Wheat C.G."/>
            <person name="Glazer B.T."/>
            <person name="Huber J.A."/>
        </authorList>
    </citation>
    <scope>NUCLEOTIDE SEQUENCE [LARGE SCALE GENOMIC DNA]</scope>
</reference>
<dbReference type="CDD" id="cd00586">
    <property type="entry name" value="4HBT"/>
    <property type="match status" value="1"/>
</dbReference>
<protein>
    <submittedName>
        <fullName evidence="1">Thioesterase</fullName>
    </submittedName>
</protein>
<dbReference type="Proteomes" id="UP000218113">
    <property type="component" value="Unassembled WGS sequence"/>
</dbReference>
<gene>
    <name evidence="1" type="ORF">COB67_04085</name>
</gene>
<comment type="caution">
    <text evidence="1">The sequence shown here is derived from an EMBL/GenBank/DDBJ whole genome shotgun (WGS) entry which is preliminary data.</text>
</comment>
<dbReference type="Gene3D" id="3.10.129.10">
    <property type="entry name" value="Hotdog Thioesterase"/>
    <property type="match status" value="1"/>
</dbReference>
<name>A0A2A4T7D8_9DELT</name>
<evidence type="ECO:0000313" key="2">
    <source>
        <dbReference type="Proteomes" id="UP000218113"/>
    </source>
</evidence>
<accession>A0A2A4T7D8</accession>
<organism evidence="1 2">
    <name type="scientific">SAR324 cluster bacterium</name>
    <dbReference type="NCBI Taxonomy" id="2024889"/>
    <lineage>
        <taxon>Bacteria</taxon>
        <taxon>Deltaproteobacteria</taxon>
        <taxon>SAR324 cluster</taxon>
    </lineage>
</organism>
<dbReference type="SUPFAM" id="SSF54637">
    <property type="entry name" value="Thioesterase/thiol ester dehydrase-isomerase"/>
    <property type="match status" value="1"/>
</dbReference>
<sequence length="149" mass="17367">MINTISQFPASVDIPVVWGEMDAFQHVNNVVYFRYFESARIQYFEQMQLLKFMETTGVGPILAATDCKYRIPLTFPDKVTTCARVKEVRDCDFIMEYKVFSHQHQKLAAEGTGRIVLLDFKTNQKVELPPELRDRIEELEREGNSRNQV</sequence>
<dbReference type="InterPro" id="IPR050563">
    <property type="entry name" value="4-hydroxybenzoyl-CoA_TE"/>
</dbReference>
<dbReference type="EMBL" id="NVSR01000014">
    <property type="protein sequence ID" value="PCI29442.1"/>
    <property type="molecule type" value="Genomic_DNA"/>
</dbReference>
<dbReference type="GO" id="GO:0047617">
    <property type="term" value="F:fatty acyl-CoA hydrolase activity"/>
    <property type="evidence" value="ECO:0007669"/>
    <property type="project" value="TreeGrafter"/>
</dbReference>
<dbReference type="InterPro" id="IPR029069">
    <property type="entry name" value="HotDog_dom_sf"/>
</dbReference>
<evidence type="ECO:0000313" key="1">
    <source>
        <dbReference type="EMBL" id="PCI29442.1"/>
    </source>
</evidence>
<proteinExistence type="predicted"/>
<dbReference type="Pfam" id="PF13279">
    <property type="entry name" value="4HBT_2"/>
    <property type="match status" value="1"/>
</dbReference>
<dbReference type="AlphaFoldDB" id="A0A2A4T7D8"/>
<dbReference type="PANTHER" id="PTHR31793:SF40">
    <property type="entry name" value="ACYL-COA THIOESTER HYDROLASE, YBGC_YBAW FAMILY"/>
    <property type="match status" value="1"/>
</dbReference>